<dbReference type="AlphaFoldDB" id="X6MCS5"/>
<feature type="compositionally biased region" description="Basic and acidic residues" evidence="1">
    <location>
        <begin position="300"/>
        <end position="313"/>
    </location>
</feature>
<dbReference type="EMBL" id="ASPP01022462">
    <property type="protein sequence ID" value="ETO11446.1"/>
    <property type="molecule type" value="Genomic_DNA"/>
</dbReference>
<reference evidence="2 3" key="1">
    <citation type="journal article" date="2013" name="Curr. Biol.">
        <title>The Genome of the Foraminiferan Reticulomyxa filosa.</title>
        <authorList>
            <person name="Glockner G."/>
            <person name="Hulsmann N."/>
            <person name="Schleicher M."/>
            <person name="Noegel A.A."/>
            <person name="Eichinger L."/>
            <person name="Gallinger C."/>
            <person name="Pawlowski J."/>
            <person name="Sierra R."/>
            <person name="Euteneuer U."/>
            <person name="Pillet L."/>
            <person name="Moustafa A."/>
            <person name="Platzer M."/>
            <person name="Groth M."/>
            <person name="Szafranski K."/>
            <person name="Schliwa M."/>
        </authorList>
    </citation>
    <scope>NUCLEOTIDE SEQUENCE [LARGE SCALE GENOMIC DNA]</scope>
</reference>
<protein>
    <submittedName>
        <fullName evidence="2">Uncharacterized protein</fullName>
    </submittedName>
</protein>
<dbReference type="InterPro" id="IPR016024">
    <property type="entry name" value="ARM-type_fold"/>
</dbReference>
<dbReference type="Proteomes" id="UP000023152">
    <property type="component" value="Unassembled WGS sequence"/>
</dbReference>
<accession>X6MCS5</accession>
<dbReference type="SUPFAM" id="SSF48371">
    <property type="entry name" value="ARM repeat"/>
    <property type="match status" value="1"/>
</dbReference>
<feature type="region of interest" description="Disordered" evidence="1">
    <location>
        <begin position="282"/>
        <end position="344"/>
    </location>
</feature>
<evidence type="ECO:0000256" key="1">
    <source>
        <dbReference type="SAM" id="MobiDB-lite"/>
    </source>
</evidence>
<feature type="compositionally biased region" description="Basic and acidic residues" evidence="1">
    <location>
        <begin position="117"/>
        <end position="140"/>
    </location>
</feature>
<feature type="region of interest" description="Disordered" evidence="1">
    <location>
        <begin position="94"/>
        <end position="148"/>
    </location>
</feature>
<dbReference type="InterPro" id="IPR011989">
    <property type="entry name" value="ARM-like"/>
</dbReference>
<dbReference type="Gene3D" id="1.25.10.10">
    <property type="entry name" value="Leucine-rich Repeat Variant"/>
    <property type="match status" value="1"/>
</dbReference>
<gene>
    <name evidence="2" type="ORF">RFI_25930</name>
</gene>
<feature type="non-terminal residue" evidence="2">
    <location>
        <position position="344"/>
    </location>
</feature>
<keyword evidence="3" id="KW-1185">Reference proteome</keyword>
<evidence type="ECO:0000313" key="2">
    <source>
        <dbReference type="EMBL" id="ETO11446.1"/>
    </source>
</evidence>
<comment type="caution">
    <text evidence="2">The sequence shown here is derived from an EMBL/GenBank/DDBJ whole genome shotgun (WGS) entry which is preliminary data.</text>
</comment>
<feature type="compositionally biased region" description="Polar residues" evidence="1">
    <location>
        <begin position="315"/>
        <end position="330"/>
    </location>
</feature>
<feature type="non-terminal residue" evidence="2">
    <location>
        <position position="1"/>
    </location>
</feature>
<name>X6MCS5_RETFI</name>
<proteinExistence type="predicted"/>
<sequence length="344" mass="37851">PDLFNTCAAFYIKKMMTHLTNKDNKSVIACRKAIEEILTAVTDPSTRYKTMRGLGPKTEKIVAGFAATVQDKSPTVRKHSFVFLKSVLERHGGGTKLGLKQSNTSHVGAEDDEDDTKSEKDSVKSGDGDNRNGDDMDDTKSTGSNASSISASKETLDLITEAVRIGLKDKDKLVRTEAMECANLLSGIDESRFEGLLSGMPAQFRKTYHQKYGGGPPVADDSIKGATGSKSIYYSHFLYLCIFVMCFERPIIFFFFVTNVNAHKCSVWDWFVRPFIPQTNIVRKPGNQKDVRPASARPASGRERPSGKQDKPSVRPTQSTSGSRSVAVTKSEQKKLDRTTSATV</sequence>
<organism evidence="2 3">
    <name type="scientific">Reticulomyxa filosa</name>
    <dbReference type="NCBI Taxonomy" id="46433"/>
    <lineage>
        <taxon>Eukaryota</taxon>
        <taxon>Sar</taxon>
        <taxon>Rhizaria</taxon>
        <taxon>Retaria</taxon>
        <taxon>Foraminifera</taxon>
        <taxon>Monothalamids</taxon>
        <taxon>Reticulomyxidae</taxon>
        <taxon>Reticulomyxa</taxon>
    </lineage>
</organism>
<evidence type="ECO:0000313" key="3">
    <source>
        <dbReference type="Proteomes" id="UP000023152"/>
    </source>
</evidence>